<name>A0A3C1KQS2_9GAMM</name>
<dbReference type="STRING" id="1121937.GCA_000423125_01047"/>
<dbReference type="Proteomes" id="UP000259273">
    <property type="component" value="Unassembled WGS sequence"/>
</dbReference>
<reference evidence="2 3" key="1">
    <citation type="journal article" date="2018" name="Nat. Biotechnol.">
        <title>A standardized bacterial taxonomy based on genome phylogeny substantially revises the tree of life.</title>
        <authorList>
            <person name="Parks D.H."/>
            <person name="Chuvochina M."/>
            <person name="Waite D.W."/>
            <person name="Rinke C."/>
            <person name="Skarshewski A."/>
            <person name="Chaumeil P.A."/>
            <person name="Hugenholtz P."/>
        </authorList>
    </citation>
    <scope>NUCLEOTIDE SEQUENCE [LARGE SCALE GENOMIC DNA]</scope>
    <source>
        <strain evidence="2">UBA9158</strain>
    </source>
</reference>
<dbReference type="Gene3D" id="3.30.2010.10">
    <property type="entry name" value="Metalloproteases ('zincins'), catalytic domain"/>
    <property type="match status" value="1"/>
</dbReference>
<evidence type="ECO:0000313" key="3">
    <source>
        <dbReference type="Proteomes" id="UP000259273"/>
    </source>
</evidence>
<organism evidence="2 3">
    <name type="scientific">Haliea salexigens</name>
    <dbReference type="NCBI Taxonomy" id="287487"/>
    <lineage>
        <taxon>Bacteria</taxon>
        <taxon>Pseudomonadati</taxon>
        <taxon>Pseudomonadota</taxon>
        <taxon>Gammaproteobacteria</taxon>
        <taxon>Cellvibrionales</taxon>
        <taxon>Halieaceae</taxon>
        <taxon>Haliea</taxon>
    </lineage>
</organism>
<evidence type="ECO:0000313" key="2">
    <source>
        <dbReference type="EMBL" id="HAN28838.1"/>
    </source>
</evidence>
<feature type="transmembrane region" description="Helical" evidence="1">
    <location>
        <begin position="7"/>
        <end position="30"/>
    </location>
</feature>
<accession>A0A3C1KQS2</accession>
<feature type="non-terminal residue" evidence="2">
    <location>
        <position position="126"/>
    </location>
</feature>
<evidence type="ECO:0000256" key="1">
    <source>
        <dbReference type="SAM" id="Phobius"/>
    </source>
</evidence>
<dbReference type="GO" id="GO:0008233">
    <property type="term" value="F:peptidase activity"/>
    <property type="evidence" value="ECO:0007669"/>
    <property type="project" value="UniProtKB-KW"/>
</dbReference>
<keyword evidence="1" id="KW-1133">Transmembrane helix</keyword>
<protein>
    <submittedName>
        <fullName evidence="2">Protease HtpX</fullName>
    </submittedName>
</protein>
<dbReference type="InterPro" id="IPR050083">
    <property type="entry name" value="HtpX_protease"/>
</dbReference>
<dbReference type="EMBL" id="DMND01000190">
    <property type="protein sequence ID" value="HAN28838.1"/>
    <property type="molecule type" value="Genomic_DNA"/>
</dbReference>
<proteinExistence type="predicted"/>
<gene>
    <name evidence="2" type="ORF">DCP75_14155</name>
</gene>
<keyword evidence="2" id="KW-0645">Protease</keyword>
<dbReference type="GO" id="GO:0006508">
    <property type="term" value="P:proteolysis"/>
    <property type="evidence" value="ECO:0007669"/>
    <property type="project" value="UniProtKB-KW"/>
</dbReference>
<feature type="transmembrane region" description="Helical" evidence="1">
    <location>
        <begin position="42"/>
        <end position="60"/>
    </location>
</feature>
<dbReference type="PANTHER" id="PTHR43221:SF1">
    <property type="entry name" value="PROTEASE HTPX"/>
    <property type="match status" value="1"/>
</dbReference>
<dbReference type="AlphaFoldDB" id="A0A3C1KQS2"/>
<keyword evidence="1" id="KW-0472">Membrane</keyword>
<keyword evidence="1" id="KW-0812">Transmembrane</keyword>
<keyword evidence="2" id="KW-0378">Hydrolase</keyword>
<sequence length="126" mass="13549">MRILLFLATNIAVLVLVSIIFNLLGLEGILAANGVDLNLGPLLIFCALFGFGGSLISLFLSKWLAKRGTGTHIIEQPRNRDEQWLLDTVRELAEEAGIGMPEVGVFPSEAANAFATGWNRNAALVA</sequence>
<comment type="caution">
    <text evidence="2">The sequence shown here is derived from an EMBL/GenBank/DDBJ whole genome shotgun (WGS) entry which is preliminary data.</text>
</comment>
<dbReference type="PANTHER" id="PTHR43221">
    <property type="entry name" value="PROTEASE HTPX"/>
    <property type="match status" value="1"/>
</dbReference>